<evidence type="ECO:0000256" key="7">
    <source>
        <dbReference type="ARBA" id="ARBA00023134"/>
    </source>
</evidence>
<evidence type="ECO:0000256" key="1">
    <source>
        <dbReference type="ARBA" id="ARBA00007699"/>
    </source>
</evidence>
<feature type="binding site" evidence="8">
    <location>
        <begin position="191"/>
        <end position="195"/>
    </location>
    <ligand>
        <name>GTP</name>
        <dbReference type="ChEBI" id="CHEBI:37565"/>
    </ligand>
</feature>
<keyword evidence="5 8" id="KW-0378">Hydrolase</keyword>
<dbReference type="CDD" id="cd01898">
    <property type="entry name" value="Obg"/>
    <property type="match status" value="1"/>
</dbReference>
<evidence type="ECO:0000259" key="10">
    <source>
        <dbReference type="PROSITE" id="PS51883"/>
    </source>
</evidence>
<dbReference type="EMBL" id="DRIH01000121">
    <property type="protein sequence ID" value="HEC67892.1"/>
    <property type="molecule type" value="Genomic_DNA"/>
</dbReference>
<evidence type="ECO:0000256" key="8">
    <source>
        <dbReference type="HAMAP-Rule" id="MF_01454"/>
    </source>
</evidence>
<dbReference type="EC" id="3.6.5.-" evidence="8"/>
<comment type="similarity">
    <text evidence="1 8">Belongs to the TRAFAC class OBG-HflX-like GTPase superfamily. OBG GTPase family.</text>
</comment>
<dbReference type="HAMAP" id="MF_01454">
    <property type="entry name" value="GTPase_Obg"/>
    <property type="match status" value="1"/>
</dbReference>
<feature type="binding site" evidence="8">
    <location>
        <begin position="283"/>
        <end position="286"/>
    </location>
    <ligand>
        <name>GTP</name>
        <dbReference type="ChEBI" id="CHEBI:37565"/>
    </ligand>
</feature>
<comment type="function">
    <text evidence="8">An essential GTPase which binds GTP, GDP and possibly (p)ppGpp with moderate affinity, with high nucleotide exchange rates and a fairly low GTP hydrolysis rate. Plays a role in control of the cell cycle, stress response, ribosome biogenesis and in those bacteria that undergo differentiation, in morphogenesis control.</text>
</comment>
<feature type="binding site" evidence="8">
    <location>
        <position position="193"/>
    </location>
    <ligand>
        <name>Mg(2+)</name>
        <dbReference type="ChEBI" id="CHEBI:18420"/>
    </ligand>
</feature>
<dbReference type="PRINTS" id="PR00326">
    <property type="entry name" value="GTP1OBG"/>
</dbReference>
<dbReference type="GO" id="GO:0005525">
    <property type="term" value="F:GTP binding"/>
    <property type="evidence" value="ECO:0007669"/>
    <property type="project" value="UniProtKB-UniRule"/>
</dbReference>
<dbReference type="Gene3D" id="3.40.50.300">
    <property type="entry name" value="P-loop containing nucleotide triphosphate hydrolases"/>
    <property type="match status" value="1"/>
</dbReference>
<dbReference type="AlphaFoldDB" id="A0A7C1ZSN6"/>
<comment type="subunit">
    <text evidence="8">Monomer.</text>
</comment>
<dbReference type="NCBIfam" id="TIGR02729">
    <property type="entry name" value="Obg_CgtA"/>
    <property type="match status" value="1"/>
</dbReference>
<dbReference type="GO" id="GO:0043022">
    <property type="term" value="F:ribosome binding"/>
    <property type="evidence" value="ECO:0007669"/>
    <property type="project" value="UniProtKB-ARBA"/>
</dbReference>
<dbReference type="SUPFAM" id="SSF82051">
    <property type="entry name" value="Obg GTP-binding protein N-terminal domain"/>
    <property type="match status" value="1"/>
</dbReference>
<dbReference type="Proteomes" id="UP000885738">
    <property type="component" value="Unassembled WGS sequence"/>
</dbReference>
<evidence type="ECO:0000256" key="3">
    <source>
        <dbReference type="ARBA" id="ARBA00022723"/>
    </source>
</evidence>
<dbReference type="GO" id="GO:0005737">
    <property type="term" value="C:cytoplasm"/>
    <property type="evidence" value="ECO:0007669"/>
    <property type="project" value="UniProtKB-SubCell"/>
</dbReference>
<keyword evidence="6 8" id="KW-0460">Magnesium</keyword>
<dbReference type="Pfam" id="PF01926">
    <property type="entry name" value="MMR_HSR1"/>
    <property type="match status" value="1"/>
</dbReference>
<reference evidence="11" key="1">
    <citation type="journal article" date="2020" name="mSystems">
        <title>Genome- and Community-Level Interaction Insights into Carbon Utilization and Element Cycling Functions of Hydrothermarchaeota in Hydrothermal Sediment.</title>
        <authorList>
            <person name="Zhou Z."/>
            <person name="Liu Y."/>
            <person name="Xu W."/>
            <person name="Pan J."/>
            <person name="Luo Z.H."/>
            <person name="Li M."/>
        </authorList>
    </citation>
    <scope>NUCLEOTIDE SEQUENCE [LARGE SCALE GENOMIC DNA]</scope>
    <source>
        <strain evidence="11">HyVt-389</strain>
    </source>
</reference>
<organism evidence="11">
    <name type="scientific">Desulfofervidus auxilii</name>
    <dbReference type="NCBI Taxonomy" id="1621989"/>
    <lineage>
        <taxon>Bacteria</taxon>
        <taxon>Pseudomonadati</taxon>
        <taxon>Thermodesulfobacteriota</taxon>
        <taxon>Candidatus Desulfofervidia</taxon>
        <taxon>Candidatus Desulfofervidales</taxon>
        <taxon>Candidatus Desulfofervidaceae</taxon>
        <taxon>Candidatus Desulfofervidus</taxon>
    </lineage>
</organism>
<dbReference type="NCBIfam" id="NF008954">
    <property type="entry name" value="PRK12296.1"/>
    <property type="match status" value="1"/>
</dbReference>
<dbReference type="FunFam" id="2.70.210.12:FF:000001">
    <property type="entry name" value="GTPase Obg"/>
    <property type="match status" value="1"/>
</dbReference>
<dbReference type="InterPro" id="IPR006169">
    <property type="entry name" value="GTP1_OBG_dom"/>
</dbReference>
<comment type="cofactor">
    <cofactor evidence="8">
        <name>Mg(2+)</name>
        <dbReference type="ChEBI" id="CHEBI:18420"/>
    </cofactor>
</comment>
<keyword evidence="7 8" id="KW-0342">GTP-binding</keyword>
<evidence type="ECO:0000259" key="9">
    <source>
        <dbReference type="PROSITE" id="PS51710"/>
    </source>
</evidence>
<dbReference type="InterPro" id="IPR031167">
    <property type="entry name" value="G_OBG"/>
</dbReference>
<dbReference type="NCBIfam" id="NF008956">
    <property type="entry name" value="PRK12299.1"/>
    <property type="match status" value="1"/>
</dbReference>
<comment type="caution">
    <text evidence="8">Lacks conserved residue(s) required for the propagation of feature annotation.</text>
</comment>
<feature type="binding site" evidence="8">
    <location>
        <begin position="312"/>
        <end position="314"/>
    </location>
    <ligand>
        <name>GTP</name>
        <dbReference type="ChEBI" id="CHEBI:37565"/>
    </ligand>
</feature>
<evidence type="ECO:0000256" key="5">
    <source>
        <dbReference type="ARBA" id="ARBA00022801"/>
    </source>
</evidence>
<dbReference type="GO" id="GO:0042254">
    <property type="term" value="P:ribosome biogenesis"/>
    <property type="evidence" value="ECO:0007669"/>
    <property type="project" value="UniProtKB-UniRule"/>
</dbReference>
<dbReference type="SUPFAM" id="SSF52540">
    <property type="entry name" value="P-loop containing nucleoside triphosphate hydrolases"/>
    <property type="match status" value="1"/>
</dbReference>
<dbReference type="Gene3D" id="2.70.210.12">
    <property type="entry name" value="GTP1/OBG domain"/>
    <property type="match status" value="1"/>
</dbReference>
<gene>
    <name evidence="11" type="primary">obgE</name>
    <name evidence="8" type="synonym">obg</name>
    <name evidence="11" type="ORF">ENI35_03655</name>
</gene>
<dbReference type="PROSITE" id="PS51710">
    <property type="entry name" value="G_OBG"/>
    <property type="match status" value="1"/>
</dbReference>
<dbReference type="PANTHER" id="PTHR11702:SF31">
    <property type="entry name" value="MITOCHONDRIAL RIBOSOME-ASSOCIATED GTPASE 2"/>
    <property type="match status" value="1"/>
</dbReference>
<evidence type="ECO:0000256" key="2">
    <source>
        <dbReference type="ARBA" id="ARBA00022490"/>
    </source>
</evidence>
<dbReference type="GO" id="GO:0000287">
    <property type="term" value="F:magnesium ion binding"/>
    <property type="evidence" value="ECO:0007669"/>
    <property type="project" value="InterPro"/>
</dbReference>
<comment type="subcellular location">
    <subcellularLocation>
        <location evidence="8">Cytoplasm</location>
    </subcellularLocation>
</comment>
<keyword evidence="3 8" id="KW-0479">Metal-binding</keyword>
<evidence type="ECO:0000313" key="11">
    <source>
        <dbReference type="EMBL" id="HEC67892.1"/>
    </source>
</evidence>
<dbReference type="InterPro" id="IPR027417">
    <property type="entry name" value="P-loop_NTPase"/>
</dbReference>
<dbReference type="PIRSF" id="PIRSF002401">
    <property type="entry name" value="GTP_bd_Obg/CgtA"/>
    <property type="match status" value="1"/>
</dbReference>
<comment type="caution">
    <text evidence="11">The sequence shown here is derived from an EMBL/GenBank/DDBJ whole genome shotgun (WGS) entry which is preliminary data.</text>
</comment>
<dbReference type="PANTHER" id="PTHR11702">
    <property type="entry name" value="DEVELOPMENTALLY REGULATED GTP-BINDING PROTEIN-RELATED"/>
    <property type="match status" value="1"/>
</dbReference>
<name>A0A7C1ZSN6_DESA2</name>
<sequence length="340" mass="37440">MRFVDEAKIYVKAGDGGRGCVSFRREKYVPHGGPDGGDGGHGGNVILKASSQLHTLLDFKYRQHFKAQHGQHGRGKKQTGKDGKDLIIKVPTGTLVLDVQTGKVLADLTQDGQEVIVARGGRGGRGNWHFATPTHQVPRHAQPGEKGEERWILLELKLIADIGLVGAPNVGKSSLVAAISAARPKVAEYPFTTLYPQLGLVETEDHFRFVVAEIPGLLEGAHTGIGLGTRFLRHIERTILIAYVLDISQIDPQQPLKSLKKLKRELKAYNPSLLTKQQVVIINKIDLPEAKQRLAIIKKALEKERIPYWCVSALTGEGIEVFKKEIGKILNEGRKKSYQA</sequence>
<dbReference type="InterPro" id="IPR006073">
    <property type="entry name" value="GTP-bd"/>
</dbReference>
<evidence type="ECO:0000256" key="4">
    <source>
        <dbReference type="ARBA" id="ARBA00022741"/>
    </source>
</evidence>
<dbReference type="InterPro" id="IPR036726">
    <property type="entry name" value="GTP1_OBG_dom_sf"/>
</dbReference>
<keyword evidence="2 8" id="KW-0963">Cytoplasm</keyword>
<dbReference type="NCBIfam" id="NF008955">
    <property type="entry name" value="PRK12297.1"/>
    <property type="match status" value="1"/>
</dbReference>
<feature type="domain" description="OBG-type G" evidence="9">
    <location>
        <begin position="160"/>
        <end position="331"/>
    </location>
</feature>
<accession>A0A7C1ZSN6</accession>
<dbReference type="GO" id="GO:0003924">
    <property type="term" value="F:GTPase activity"/>
    <property type="evidence" value="ECO:0007669"/>
    <property type="project" value="UniProtKB-UniRule"/>
</dbReference>
<dbReference type="PROSITE" id="PS51883">
    <property type="entry name" value="OBG"/>
    <property type="match status" value="1"/>
</dbReference>
<feature type="binding site" evidence="8">
    <location>
        <begin position="213"/>
        <end position="216"/>
    </location>
    <ligand>
        <name>GTP</name>
        <dbReference type="ChEBI" id="CHEBI:37565"/>
    </ligand>
</feature>
<feature type="domain" description="Obg" evidence="10">
    <location>
        <begin position="1"/>
        <end position="159"/>
    </location>
</feature>
<dbReference type="Pfam" id="PF01018">
    <property type="entry name" value="GTP1_OBG"/>
    <property type="match status" value="1"/>
</dbReference>
<keyword evidence="4 8" id="KW-0547">Nucleotide-binding</keyword>
<proteinExistence type="inferred from homology"/>
<dbReference type="InterPro" id="IPR045086">
    <property type="entry name" value="OBG_GTPase"/>
</dbReference>
<dbReference type="InterPro" id="IPR014100">
    <property type="entry name" value="GTP-bd_Obg/CgtA"/>
</dbReference>
<feature type="binding site" evidence="8">
    <location>
        <position position="173"/>
    </location>
    <ligand>
        <name>Mg(2+)</name>
        <dbReference type="ChEBI" id="CHEBI:18420"/>
    </ligand>
</feature>
<evidence type="ECO:0000256" key="6">
    <source>
        <dbReference type="ARBA" id="ARBA00022842"/>
    </source>
</evidence>
<protein>
    <recommendedName>
        <fullName evidence="8">GTPase Obg</fullName>
        <ecNumber evidence="8">3.6.5.-</ecNumber>
    </recommendedName>
    <alternativeName>
        <fullName evidence="8">GTP-binding protein Obg</fullName>
    </alternativeName>
</protein>